<dbReference type="SUPFAM" id="SSF48695">
    <property type="entry name" value="Multiheme cytochromes"/>
    <property type="match status" value="1"/>
</dbReference>
<organism evidence="2 3">
    <name type="scientific">Sedimenticola thiotaurini</name>
    <dbReference type="NCBI Taxonomy" id="1543721"/>
    <lineage>
        <taxon>Bacteria</taxon>
        <taxon>Pseudomonadati</taxon>
        <taxon>Pseudomonadota</taxon>
        <taxon>Gammaproteobacteria</taxon>
        <taxon>Chromatiales</taxon>
        <taxon>Sedimenticolaceae</taxon>
        <taxon>Sedimenticola</taxon>
    </lineage>
</organism>
<dbReference type="Proteomes" id="UP000317355">
    <property type="component" value="Unassembled WGS sequence"/>
</dbReference>
<dbReference type="Gene3D" id="3.90.10.10">
    <property type="entry name" value="Cytochrome C3"/>
    <property type="match status" value="1"/>
</dbReference>
<evidence type="ECO:0000256" key="1">
    <source>
        <dbReference type="SAM" id="MobiDB-lite"/>
    </source>
</evidence>
<proteinExistence type="predicted"/>
<evidence type="ECO:0000313" key="3">
    <source>
        <dbReference type="Proteomes" id="UP000317355"/>
    </source>
</evidence>
<comment type="caution">
    <text evidence="2">The sequence shown here is derived from an EMBL/GenBank/DDBJ whole genome shotgun (WGS) entry which is preliminary data.</text>
</comment>
<accession>A0A558CYA4</accession>
<dbReference type="InterPro" id="IPR036280">
    <property type="entry name" value="Multihaem_cyt_sf"/>
</dbReference>
<gene>
    <name evidence="2" type="ORF">FHK82_11335</name>
</gene>
<name>A0A558CYA4_9GAMM</name>
<protein>
    <submittedName>
        <fullName evidence="2">Sulfur reduction protein DsrJ</fullName>
    </submittedName>
</protein>
<dbReference type="AlphaFoldDB" id="A0A558CYA4"/>
<reference evidence="2 3" key="1">
    <citation type="submission" date="2019-07" db="EMBL/GenBank/DDBJ databases">
        <title>The pathways for chlorine oxyanion respiration interact through the shared metabolite chlorate.</title>
        <authorList>
            <person name="Barnum T.P."/>
            <person name="Cheng Y."/>
            <person name="Hill K.A."/>
            <person name="Lucas L.N."/>
            <person name="Carlson H.K."/>
            <person name="Coates J.D."/>
        </authorList>
    </citation>
    <scope>NUCLEOTIDE SEQUENCE [LARGE SCALE GENOMIC DNA]</scope>
    <source>
        <strain evidence="2">BK-3</strain>
    </source>
</reference>
<evidence type="ECO:0000313" key="2">
    <source>
        <dbReference type="EMBL" id="TVT53737.1"/>
    </source>
</evidence>
<sequence>MNRLTGIRRFAGVLVGGALLLLSTGVISETAVTKGSKAAGLDSCVAPTAVMRRNHMDFLKHDRNMTVRKGIRDTQYSLAECVGCHAEKDNAGAYKPVNAEGQFCSSCHSYVAVNLSCFQCHRKTPEVKSGSGTAMKSDGPFQPESLGLLQSPDQPVLLNRDELARLHATVKGD</sequence>
<feature type="region of interest" description="Disordered" evidence="1">
    <location>
        <begin position="128"/>
        <end position="151"/>
    </location>
</feature>
<dbReference type="EMBL" id="VMRY01000051">
    <property type="protein sequence ID" value="TVT53737.1"/>
    <property type="molecule type" value="Genomic_DNA"/>
</dbReference>